<protein>
    <submittedName>
        <fullName evidence="2">Sel1 repeat family protein</fullName>
    </submittedName>
</protein>
<dbReference type="InterPro" id="IPR006597">
    <property type="entry name" value="Sel1-like"/>
</dbReference>
<dbReference type="SMART" id="SM00671">
    <property type="entry name" value="SEL1"/>
    <property type="match status" value="2"/>
</dbReference>
<accession>A0A6I4J1Z8</accession>
<gene>
    <name evidence="2" type="ORF">GON01_10585</name>
</gene>
<sequence length="182" mass="19451">MTGRLLALILLLAGASPAVAKRSACPDPRARQIAVLVADASGDVALIVARIKERLSTEDVACWAARGDKPMLLELAKRLESGDGIARDVERAEDLYVSAAATKFGTIYIYTPGVGKSPGRTIPMRMGPDVPGLPEAAYRRALMHIEGRAAKPSPRKGYSILRKLAKNGYAPAAAYLERLPKT</sequence>
<feature type="chain" id="PRO_5026236920" evidence="1">
    <location>
        <begin position="21"/>
        <end position="182"/>
    </location>
</feature>
<evidence type="ECO:0000313" key="2">
    <source>
        <dbReference type="EMBL" id="MVO78377.1"/>
    </source>
</evidence>
<dbReference type="EMBL" id="WQMS01000013">
    <property type="protein sequence ID" value="MVO78377.1"/>
    <property type="molecule type" value="Genomic_DNA"/>
</dbReference>
<dbReference type="RefSeq" id="WP_157027329.1">
    <property type="nucleotide sequence ID" value="NZ_WQMS01000013.1"/>
</dbReference>
<feature type="signal peptide" evidence="1">
    <location>
        <begin position="1"/>
        <end position="20"/>
    </location>
</feature>
<dbReference type="Proteomes" id="UP000441389">
    <property type="component" value="Unassembled WGS sequence"/>
</dbReference>
<dbReference type="SUPFAM" id="SSF81901">
    <property type="entry name" value="HCP-like"/>
    <property type="match status" value="1"/>
</dbReference>
<dbReference type="AlphaFoldDB" id="A0A6I4J1Z8"/>
<keyword evidence="3" id="KW-1185">Reference proteome</keyword>
<keyword evidence="1" id="KW-0732">Signal</keyword>
<dbReference type="Gene3D" id="1.25.40.10">
    <property type="entry name" value="Tetratricopeptide repeat domain"/>
    <property type="match status" value="1"/>
</dbReference>
<dbReference type="InterPro" id="IPR011990">
    <property type="entry name" value="TPR-like_helical_dom_sf"/>
</dbReference>
<evidence type="ECO:0000256" key="1">
    <source>
        <dbReference type="SAM" id="SignalP"/>
    </source>
</evidence>
<reference evidence="2 3" key="1">
    <citation type="submission" date="2019-12" db="EMBL/GenBank/DDBJ databases">
        <authorList>
            <person name="Huq M.A."/>
        </authorList>
    </citation>
    <scope>NUCLEOTIDE SEQUENCE [LARGE SCALE GENOMIC DNA]</scope>
    <source>
        <strain evidence="2 3">MAH-20</strain>
    </source>
</reference>
<evidence type="ECO:0000313" key="3">
    <source>
        <dbReference type="Proteomes" id="UP000441389"/>
    </source>
</evidence>
<proteinExistence type="predicted"/>
<comment type="caution">
    <text evidence="2">The sequence shown here is derived from an EMBL/GenBank/DDBJ whole genome shotgun (WGS) entry which is preliminary data.</text>
</comment>
<name>A0A6I4J1Z8_9SPHN</name>
<organism evidence="2 3">
    <name type="scientific">Sphingomonas horti</name>
    <dbReference type="NCBI Taxonomy" id="2682842"/>
    <lineage>
        <taxon>Bacteria</taxon>
        <taxon>Pseudomonadati</taxon>
        <taxon>Pseudomonadota</taxon>
        <taxon>Alphaproteobacteria</taxon>
        <taxon>Sphingomonadales</taxon>
        <taxon>Sphingomonadaceae</taxon>
        <taxon>Sphingomonas</taxon>
    </lineage>
</organism>